<dbReference type="Proteomes" id="UP000070299">
    <property type="component" value="Unassembled WGS sequence"/>
</dbReference>
<feature type="chain" id="PRO_5007550309" description="Beta-lactamase-related domain-containing protein" evidence="1">
    <location>
        <begin position="22"/>
        <end position="585"/>
    </location>
</feature>
<dbReference type="PROSITE" id="PS51257">
    <property type="entry name" value="PROKAR_LIPOPROTEIN"/>
    <property type="match status" value="1"/>
</dbReference>
<evidence type="ECO:0000256" key="1">
    <source>
        <dbReference type="SAM" id="SignalP"/>
    </source>
</evidence>
<evidence type="ECO:0000313" key="3">
    <source>
        <dbReference type="EMBL" id="KXI27868.1"/>
    </source>
</evidence>
<comment type="caution">
    <text evidence="3">The sequence shown here is derived from an EMBL/GenBank/DDBJ whole genome shotgun (WGS) entry which is preliminary data.</text>
</comment>
<name>A0A148KNR1_9ALTE</name>
<dbReference type="Pfam" id="PF00144">
    <property type="entry name" value="Beta-lactamase"/>
    <property type="match status" value="1"/>
</dbReference>
<protein>
    <recommendedName>
        <fullName evidence="2">Beta-lactamase-related domain-containing protein</fullName>
    </recommendedName>
</protein>
<gene>
    <name evidence="3" type="ORF">AX660_20330</name>
</gene>
<sequence>MRLISLSLLMAGLLAACSLNAAPSTPRNMQDLVPHELPAPTLLLQGRITLLAQTKHARLSLVGSNSRNTDPRRTLPNMVFDVVQSQSGEVLPLQRSLQLSDNPYWDYIVGVGKIWQDSDNKQTHIVALPFALVEKNENCVHNGVITFDIDTQDQSSGGFKSEYYYQISSETCAYFKADFWGRGESKFEAKQYTNAALYLQHYQQEQQHRLNTQTLSQLSTRYPELSLAGLALTGQIKAQDMTTYGLVVNDVHYVADCPTRAGLYPFCEQLVLPSYSTAKSIFAGLSMFYLQQQYGDVFTQKVQDWVPQCLGKQGRSDNGQNEQWQDVSFVDLLNMSSGNYHSAAYHVDEGADATLTFFNATTHQDKLNFACGHYPHQSPAGERFVYHTSDTYLLTAALNNYLKSKRGDKVDIFTDIVVNKIFAQLRLSALSNGSRRTQDAEKQAYGGYGLFFNTDDIAKLSLFINQQSASLATEPRLLAQGPLNQALQRSAEPFGLTTDFSTIRYWHSFWARNIDSLQLCDSPTWLPFMSGYGGITIALLANNTSYYYFSDSHQYDWSSALPELAKLQSLCHPPEQAKLQALQED</sequence>
<accession>A0A148KNR1</accession>
<dbReference type="AlphaFoldDB" id="A0A148KNR1"/>
<keyword evidence="1" id="KW-0732">Signal</keyword>
<reference evidence="4" key="1">
    <citation type="submission" date="2016-02" db="EMBL/GenBank/DDBJ databases">
        <authorList>
            <person name="Schultz-Johansen M."/>
            <person name="Glaring M.A."/>
            <person name="Bech P.K."/>
            <person name="Stougaard P."/>
        </authorList>
    </citation>
    <scope>NUCLEOTIDE SEQUENCE [LARGE SCALE GENOMIC DNA]</scope>
    <source>
        <strain evidence="4">S66</strain>
    </source>
</reference>
<dbReference type="RefSeq" id="WP_068379563.1">
    <property type="nucleotide sequence ID" value="NZ_LSNE01000009.1"/>
</dbReference>
<keyword evidence="4" id="KW-1185">Reference proteome</keyword>
<dbReference type="EMBL" id="LSNE01000009">
    <property type="protein sequence ID" value="KXI27868.1"/>
    <property type="molecule type" value="Genomic_DNA"/>
</dbReference>
<dbReference type="InterPro" id="IPR001466">
    <property type="entry name" value="Beta-lactam-related"/>
</dbReference>
<dbReference type="InterPro" id="IPR012338">
    <property type="entry name" value="Beta-lactam/transpept-like"/>
</dbReference>
<evidence type="ECO:0000313" key="4">
    <source>
        <dbReference type="Proteomes" id="UP000070299"/>
    </source>
</evidence>
<dbReference type="STRING" id="1799789.AX660_20330"/>
<feature type="signal peptide" evidence="1">
    <location>
        <begin position="1"/>
        <end position="21"/>
    </location>
</feature>
<organism evidence="3 4">
    <name type="scientific">Paraglaciecola hydrolytica</name>
    <dbReference type="NCBI Taxonomy" id="1799789"/>
    <lineage>
        <taxon>Bacteria</taxon>
        <taxon>Pseudomonadati</taxon>
        <taxon>Pseudomonadota</taxon>
        <taxon>Gammaproteobacteria</taxon>
        <taxon>Alteromonadales</taxon>
        <taxon>Alteromonadaceae</taxon>
        <taxon>Paraglaciecola</taxon>
    </lineage>
</organism>
<evidence type="ECO:0000259" key="2">
    <source>
        <dbReference type="Pfam" id="PF00144"/>
    </source>
</evidence>
<dbReference type="SUPFAM" id="SSF56601">
    <property type="entry name" value="beta-lactamase/transpeptidase-like"/>
    <property type="match status" value="1"/>
</dbReference>
<feature type="domain" description="Beta-lactamase-related" evidence="2">
    <location>
        <begin position="269"/>
        <end position="544"/>
    </location>
</feature>
<dbReference type="Gene3D" id="3.40.710.10">
    <property type="entry name" value="DD-peptidase/beta-lactamase superfamily"/>
    <property type="match status" value="1"/>
</dbReference>
<proteinExistence type="predicted"/>